<evidence type="ECO:0000256" key="4">
    <source>
        <dbReference type="PIRSR" id="PIRSR000915-3"/>
    </source>
</evidence>
<dbReference type="NCBIfam" id="TIGR01452">
    <property type="entry name" value="PGP_euk"/>
    <property type="match status" value="1"/>
</dbReference>
<dbReference type="Proteomes" id="UP000054359">
    <property type="component" value="Unassembled WGS sequence"/>
</dbReference>
<keyword evidence="4" id="KW-0479">Metal-binding</keyword>
<accession>A0A087U3P9</accession>
<dbReference type="PANTHER" id="PTHR19288:SF93">
    <property type="entry name" value="FI11325P-RELATED"/>
    <property type="match status" value="1"/>
</dbReference>
<evidence type="ECO:0000313" key="6">
    <source>
        <dbReference type="Proteomes" id="UP000054359"/>
    </source>
</evidence>
<dbReference type="SUPFAM" id="SSF56784">
    <property type="entry name" value="HAD-like"/>
    <property type="match status" value="1"/>
</dbReference>
<proteinExistence type="predicted"/>
<dbReference type="NCBIfam" id="TIGR01460">
    <property type="entry name" value="HAD-SF-IIA"/>
    <property type="match status" value="1"/>
</dbReference>
<protein>
    <submittedName>
        <fullName evidence="5">Phosphoglycolate phosphatase</fullName>
    </submittedName>
</protein>
<dbReference type="PIRSF" id="PIRSF000915">
    <property type="entry name" value="PGP-type_phosphatase"/>
    <property type="match status" value="1"/>
</dbReference>
<dbReference type="GO" id="GO:0016791">
    <property type="term" value="F:phosphatase activity"/>
    <property type="evidence" value="ECO:0007669"/>
    <property type="project" value="InterPro"/>
</dbReference>
<dbReference type="InterPro" id="IPR023214">
    <property type="entry name" value="HAD_sf"/>
</dbReference>
<evidence type="ECO:0000313" key="5">
    <source>
        <dbReference type="EMBL" id="KFM71988.1"/>
    </source>
</evidence>
<comment type="cofactor">
    <cofactor evidence="4">
        <name>Mg(2+)</name>
        <dbReference type="ChEBI" id="CHEBI:18420"/>
    </cofactor>
    <text evidence="4">Divalent metal ions. Mg(2+) is the most effective.</text>
</comment>
<feature type="binding site" evidence="4">
    <location>
        <position position="28"/>
    </location>
    <ligand>
        <name>Mg(2+)</name>
        <dbReference type="ChEBI" id="CHEBI:18420"/>
    </ligand>
</feature>
<organism evidence="5 6">
    <name type="scientific">Stegodyphus mimosarum</name>
    <name type="common">African social velvet spider</name>
    <dbReference type="NCBI Taxonomy" id="407821"/>
    <lineage>
        <taxon>Eukaryota</taxon>
        <taxon>Metazoa</taxon>
        <taxon>Ecdysozoa</taxon>
        <taxon>Arthropoda</taxon>
        <taxon>Chelicerata</taxon>
        <taxon>Arachnida</taxon>
        <taxon>Araneae</taxon>
        <taxon>Araneomorphae</taxon>
        <taxon>Entelegynae</taxon>
        <taxon>Eresoidea</taxon>
        <taxon>Eresidae</taxon>
        <taxon>Stegodyphus</taxon>
    </lineage>
</organism>
<feature type="binding site" evidence="4">
    <location>
        <position position="247"/>
    </location>
    <ligand>
        <name>Mg(2+)</name>
        <dbReference type="ChEBI" id="CHEBI:18420"/>
    </ligand>
</feature>
<gene>
    <name evidence="5" type="ORF">X975_02312</name>
</gene>
<dbReference type="InterPro" id="IPR036412">
    <property type="entry name" value="HAD-like_sf"/>
</dbReference>
<evidence type="ECO:0000256" key="3">
    <source>
        <dbReference type="PIRSR" id="PIRSR000915-2"/>
    </source>
</evidence>
<dbReference type="Gene3D" id="3.40.50.1000">
    <property type="entry name" value="HAD superfamily/HAD-like"/>
    <property type="match status" value="2"/>
</dbReference>
<dbReference type="AlphaFoldDB" id="A0A087U3P9"/>
<feature type="binding site" evidence="3">
    <location>
        <position position="221"/>
    </location>
    <ligand>
        <name>substrate</name>
    </ligand>
</feature>
<keyword evidence="1" id="KW-0378">Hydrolase</keyword>
<reference evidence="5 6" key="1">
    <citation type="submission" date="2013-11" db="EMBL/GenBank/DDBJ databases">
        <title>Genome sequencing of Stegodyphus mimosarum.</title>
        <authorList>
            <person name="Bechsgaard J."/>
        </authorList>
    </citation>
    <scope>NUCLEOTIDE SEQUENCE [LARGE SCALE GENOMIC DNA]</scope>
</reference>
<feature type="active site" description="Nucleophile" evidence="2">
    <location>
        <position position="28"/>
    </location>
</feature>
<keyword evidence="6" id="KW-1185">Reference proteome</keyword>
<dbReference type="Pfam" id="PF13242">
    <property type="entry name" value="Hydrolase_like"/>
    <property type="match status" value="1"/>
</dbReference>
<dbReference type="InterPro" id="IPR006349">
    <property type="entry name" value="PGP_euk"/>
</dbReference>
<dbReference type="OrthoDB" id="413953at2759"/>
<keyword evidence="4" id="KW-0460">Magnesium</keyword>
<dbReference type="OMA" id="PPMHRET"/>
<sequence>MSSRSCRKVDESVIASGFFDSFDYVLTDCDGVLWMGNVPIPGSIETIQALKKMGKRIIYVTNNSTKTREEYLKKCESLGFPATLDSIITTSYCVPCYLKSKNFQKKVYVFGSTGITQELEKANIQYLPIGPDPIPDNWIQWLNDLKLDPEVGAVVVGFDQYVSYPKLTKAASYLKNPECIFLATNKDEQFPAEGNLIIPGAGTFVYAVEVVSGRSAIALGKPEKFMLDCIKQIQPEIDFSRCIMIGDRLNTDILLGTRHGLKTLFVLTGINSLDDVQNFQKSKEEKDHMFIPDYYLPCLGDLLKFIKS</sequence>
<evidence type="ECO:0000256" key="1">
    <source>
        <dbReference type="ARBA" id="ARBA00022801"/>
    </source>
</evidence>
<dbReference type="GO" id="GO:0046872">
    <property type="term" value="F:metal ion binding"/>
    <property type="evidence" value="ECO:0007669"/>
    <property type="project" value="UniProtKB-KW"/>
</dbReference>
<dbReference type="InterPro" id="IPR006357">
    <property type="entry name" value="HAD-SF_hydro_IIA"/>
</dbReference>
<feature type="non-terminal residue" evidence="5">
    <location>
        <position position="308"/>
    </location>
</feature>
<dbReference type="Pfam" id="PF13344">
    <property type="entry name" value="Hydrolase_6"/>
    <property type="match status" value="1"/>
</dbReference>
<dbReference type="GO" id="GO:0005737">
    <property type="term" value="C:cytoplasm"/>
    <property type="evidence" value="ECO:0007669"/>
    <property type="project" value="TreeGrafter"/>
</dbReference>
<dbReference type="EMBL" id="KK118019">
    <property type="protein sequence ID" value="KFM71988.1"/>
    <property type="molecule type" value="Genomic_DNA"/>
</dbReference>
<feature type="binding site" evidence="4">
    <location>
        <position position="30"/>
    </location>
    <ligand>
        <name>Mg(2+)</name>
        <dbReference type="ChEBI" id="CHEBI:18420"/>
    </ligand>
</feature>
<evidence type="ECO:0000256" key="2">
    <source>
        <dbReference type="PIRSR" id="PIRSR000915-1"/>
    </source>
</evidence>
<name>A0A087U3P9_STEMI</name>
<dbReference type="STRING" id="407821.A0A087U3P9"/>
<dbReference type="PANTHER" id="PTHR19288">
    <property type="entry name" value="4-NITROPHENYLPHOSPHATASE-RELATED"/>
    <property type="match status" value="1"/>
</dbReference>
<feature type="active site" description="Proton donor" evidence="2">
    <location>
        <position position="30"/>
    </location>
</feature>